<protein>
    <submittedName>
        <fullName evidence="2">Uncharacterized protein</fullName>
    </submittedName>
</protein>
<comment type="caution">
    <text evidence="2">The sequence shown here is derived from an EMBL/GenBank/DDBJ whole genome shotgun (WGS) entry which is preliminary data.</text>
</comment>
<evidence type="ECO:0000313" key="4">
    <source>
        <dbReference type="Proteomes" id="UP000014137"/>
    </source>
</evidence>
<gene>
    <name evidence="3" type="ORF">B0293_08670</name>
    <name evidence="2" type="ORF">C791_0184</name>
</gene>
<organism evidence="2 4">
    <name type="scientific">Amycolatopsis azurea DSM 43854</name>
    <dbReference type="NCBI Taxonomy" id="1238180"/>
    <lineage>
        <taxon>Bacteria</taxon>
        <taxon>Bacillati</taxon>
        <taxon>Actinomycetota</taxon>
        <taxon>Actinomycetes</taxon>
        <taxon>Pseudonocardiales</taxon>
        <taxon>Pseudonocardiaceae</taxon>
        <taxon>Amycolatopsis</taxon>
    </lineage>
</organism>
<keyword evidence="5" id="KW-1185">Reference proteome</keyword>
<dbReference type="AlphaFoldDB" id="M2P4R3"/>
<reference evidence="2 4" key="1">
    <citation type="submission" date="2012-10" db="EMBL/GenBank/DDBJ databases">
        <title>Genome assembly of Amycolatopsis azurea DSM 43854.</title>
        <authorList>
            <person name="Khatri I."/>
            <person name="Kaur I."/>
            <person name="Subramanian S."/>
            <person name="Mayilraj S."/>
        </authorList>
    </citation>
    <scope>NUCLEOTIDE SEQUENCE [LARGE SCALE GENOMIC DNA]</scope>
    <source>
        <strain evidence="2 4">DSM 43854</strain>
    </source>
</reference>
<evidence type="ECO:0000313" key="3">
    <source>
        <dbReference type="EMBL" id="OOC07128.1"/>
    </source>
</evidence>
<dbReference type="RefSeq" id="WP_005149785.1">
    <property type="nucleotide sequence ID" value="NZ_ANMG01000001.1"/>
</dbReference>
<sequence length="64" mass="6638">MTTETNTAPVEDDNEAKATTDLEETTAETKKQIPLTVPVTGRPGGPGTGADGNYDPHGTNPNVN</sequence>
<proteinExistence type="predicted"/>
<dbReference type="Proteomes" id="UP000014137">
    <property type="component" value="Unassembled WGS sequence"/>
</dbReference>
<name>M2P4R3_9PSEU</name>
<dbReference type="PATRIC" id="fig|1238180.3.peg.184"/>
<dbReference type="EMBL" id="MUXN01000005">
    <property type="protein sequence ID" value="OOC07128.1"/>
    <property type="molecule type" value="Genomic_DNA"/>
</dbReference>
<feature type="region of interest" description="Disordered" evidence="1">
    <location>
        <begin position="1"/>
        <end position="64"/>
    </location>
</feature>
<dbReference type="Proteomes" id="UP000188551">
    <property type="component" value="Unassembled WGS sequence"/>
</dbReference>
<evidence type="ECO:0000313" key="2">
    <source>
        <dbReference type="EMBL" id="EMD30199.1"/>
    </source>
</evidence>
<dbReference type="EMBL" id="ANMG01000001">
    <property type="protein sequence ID" value="EMD30199.1"/>
    <property type="molecule type" value="Genomic_DNA"/>
</dbReference>
<evidence type="ECO:0000313" key="5">
    <source>
        <dbReference type="Proteomes" id="UP000188551"/>
    </source>
</evidence>
<reference evidence="3 5" key="2">
    <citation type="submission" date="2017-02" db="EMBL/GenBank/DDBJ databases">
        <title>Amycolatopsis azurea DSM 43854 draft genome.</title>
        <authorList>
            <person name="Mayilraj S."/>
        </authorList>
    </citation>
    <scope>NUCLEOTIDE SEQUENCE [LARGE SCALE GENOMIC DNA]</scope>
    <source>
        <strain evidence="3 5">DSM 43854</strain>
    </source>
</reference>
<evidence type="ECO:0000256" key="1">
    <source>
        <dbReference type="SAM" id="MobiDB-lite"/>
    </source>
</evidence>
<accession>M2P4R3</accession>